<evidence type="ECO:0008006" key="4">
    <source>
        <dbReference type="Google" id="ProtNLM"/>
    </source>
</evidence>
<name>A0ABW5M621_9BACT</name>
<gene>
    <name evidence="2" type="ORF">ACFSUS_17275</name>
</gene>
<feature type="signal peptide" evidence="1">
    <location>
        <begin position="1"/>
        <end position="27"/>
    </location>
</feature>
<proteinExistence type="predicted"/>
<feature type="chain" id="PRO_5046165900" description="Outer membrane beta-barrel protein" evidence="1">
    <location>
        <begin position="28"/>
        <end position="246"/>
    </location>
</feature>
<keyword evidence="1" id="KW-0732">Signal</keyword>
<dbReference type="Proteomes" id="UP001597469">
    <property type="component" value="Unassembled WGS sequence"/>
</dbReference>
<evidence type="ECO:0000313" key="3">
    <source>
        <dbReference type="Proteomes" id="UP001597469"/>
    </source>
</evidence>
<evidence type="ECO:0000256" key="1">
    <source>
        <dbReference type="SAM" id="SignalP"/>
    </source>
</evidence>
<accession>A0ABW5M621</accession>
<keyword evidence="3" id="KW-1185">Reference proteome</keyword>
<dbReference type="EMBL" id="JBHULN010000010">
    <property type="protein sequence ID" value="MFD2572395.1"/>
    <property type="molecule type" value="Genomic_DNA"/>
</dbReference>
<comment type="caution">
    <text evidence="2">The sequence shown here is derived from an EMBL/GenBank/DDBJ whole genome shotgun (WGS) entry which is preliminary data.</text>
</comment>
<evidence type="ECO:0000313" key="2">
    <source>
        <dbReference type="EMBL" id="MFD2572395.1"/>
    </source>
</evidence>
<reference evidence="3" key="1">
    <citation type="journal article" date="2019" name="Int. J. Syst. Evol. Microbiol.">
        <title>The Global Catalogue of Microorganisms (GCM) 10K type strain sequencing project: providing services to taxonomists for standard genome sequencing and annotation.</title>
        <authorList>
            <consortium name="The Broad Institute Genomics Platform"/>
            <consortium name="The Broad Institute Genome Sequencing Center for Infectious Disease"/>
            <person name="Wu L."/>
            <person name="Ma J."/>
        </authorList>
    </citation>
    <scope>NUCLEOTIDE SEQUENCE [LARGE SCALE GENOMIC DNA]</scope>
    <source>
        <strain evidence="3">KCTC 42805</strain>
    </source>
</reference>
<sequence>MNTSIINAFRLVLLGVLLPAARSVAVAQTKDIAEQPGIYFPQAPRPGEWRRSLGVVFTSTPPELTEEVRISVPAIDFDLQRGLSKHLFLNARVQSQFVQNNLSLGFRWATPLTERLFVSAGYDVSGWLGALQIKDVFNSQAYGIQHFPNVSAGYRLTKDLQLTTRFETILDSYYHSNVGSLAIDDKQLALNGYAISFILEQPFFKQQHVLIGFRAAYSNFNWQFWSLYDTFDRNLLYPQLLFGFIW</sequence>
<protein>
    <recommendedName>
        <fullName evidence="4">Outer membrane beta-barrel protein</fullName>
    </recommendedName>
</protein>
<organism evidence="2 3">
    <name type="scientific">Spirosoma soli</name>
    <dbReference type="NCBI Taxonomy" id="1770529"/>
    <lineage>
        <taxon>Bacteria</taxon>
        <taxon>Pseudomonadati</taxon>
        <taxon>Bacteroidota</taxon>
        <taxon>Cytophagia</taxon>
        <taxon>Cytophagales</taxon>
        <taxon>Cytophagaceae</taxon>
        <taxon>Spirosoma</taxon>
    </lineage>
</organism>
<dbReference type="RefSeq" id="WP_381524751.1">
    <property type="nucleotide sequence ID" value="NZ_JBHULN010000010.1"/>
</dbReference>